<accession>A0A1I5L6I7</accession>
<dbReference type="InterPro" id="IPR002654">
    <property type="entry name" value="Glyco_trans_25"/>
</dbReference>
<keyword evidence="3" id="KW-1185">Reference proteome</keyword>
<dbReference type="AlphaFoldDB" id="A0A1I5L6I7"/>
<sequence length="263" mass="29579">MSLTRDDIATWLINLRRAEERRAQMLPRLDALGLPYEIFEAVDGRAEADALAHTVDRAAFERNTGGALLPGKIGCYHSHLRVWQKLVDSGRPAALILEDDVVFHDDFLTALDTALAAADHWDAIRFNAIRAKLPVPQGTAGDYTINAYVGPFTGNGAYLIKREVAQRLLPGLLPMTRPLDHELNRFFVHDYRQRGLEPWPSHIDDAGESQITGRAFGDVRKFSTRERLPYYRLKAGNYARRLAYLARTGAWPGSKRPLPHAAR</sequence>
<protein>
    <submittedName>
        <fullName evidence="2">Glycosyl transferase, family 25</fullName>
    </submittedName>
</protein>
<keyword evidence="2" id="KW-0808">Transferase</keyword>
<proteinExistence type="predicted"/>
<dbReference type="RefSeq" id="WP_093417157.1">
    <property type="nucleotide sequence ID" value="NZ_FOXA01000001.1"/>
</dbReference>
<dbReference type="EMBL" id="FOXA01000001">
    <property type="protein sequence ID" value="SFO92835.1"/>
    <property type="molecule type" value="Genomic_DNA"/>
</dbReference>
<organism evidence="2 3">
    <name type="scientific">Tranquillimonas alkanivorans</name>
    <dbReference type="NCBI Taxonomy" id="441119"/>
    <lineage>
        <taxon>Bacteria</taxon>
        <taxon>Pseudomonadati</taxon>
        <taxon>Pseudomonadota</taxon>
        <taxon>Alphaproteobacteria</taxon>
        <taxon>Rhodobacterales</taxon>
        <taxon>Roseobacteraceae</taxon>
        <taxon>Tranquillimonas</taxon>
    </lineage>
</organism>
<dbReference type="Pfam" id="PF01755">
    <property type="entry name" value="Glyco_transf_25"/>
    <property type="match status" value="1"/>
</dbReference>
<gene>
    <name evidence="2" type="ORF">SAMN04488047_101490</name>
</gene>
<dbReference type="OrthoDB" id="259382at2"/>
<dbReference type="GO" id="GO:0016740">
    <property type="term" value="F:transferase activity"/>
    <property type="evidence" value="ECO:0007669"/>
    <property type="project" value="UniProtKB-KW"/>
</dbReference>
<dbReference type="Proteomes" id="UP000199356">
    <property type="component" value="Unassembled WGS sequence"/>
</dbReference>
<reference evidence="2 3" key="1">
    <citation type="submission" date="2016-10" db="EMBL/GenBank/DDBJ databases">
        <authorList>
            <person name="de Groot N.N."/>
        </authorList>
    </citation>
    <scope>NUCLEOTIDE SEQUENCE [LARGE SCALE GENOMIC DNA]</scope>
    <source>
        <strain evidence="2 3">DSM 19547</strain>
    </source>
</reference>
<evidence type="ECO:0000313" key="3">
    <source>
        <dbReference type="Proteomes" id="UP000199356"/>
    </source>
</evidence>
<feature type="domain" description="Glycosyl transferase family 25" evidence="1">
    <location>
        <begin position="10"/>
        <end position="170"/>
    </location>
</feature>
<dbReference type="CDD" id="cd06532">
    <property type="entry name" value="Glyco_transf_25"/>
    <property type="match status" value="1"/>
</dbReference>
<dbReference type="STRING" id="441119.SAMN04488047_101490"/>
<name>A0A1I5L6I7_9RHOB</name>
<evidence type="ECO:0000259" key="1">
    <source>
        <dbReference type="Pfam" id="PF01755"/>
    </source>
</evidence>
<evidence type="ECO:0000313" key="2">
    <source>
        <dbReference type="EMBL" id="SFO92835.1"/>
    </source>
</evidence>